<evidence type="ECO:0000313" key="1">
    <source>
        <dbReference type="EMBL" id="OMO97586.1"/>
    </source>
</evidence>
<dbReference type="Proteomes" id="UP000187203">
    <property type="component" value="Unassembled WGS sequence"/>
</dbReference>
<gene>
    <name evidence="1" type="ORF">COLO4_14512</name>
</gene>
<dbReference type="OrthoDB" id="10360400at2759"/>
<organism evidence="1 2">
    <name type="scientific">Corchorus olitorius</name>
    <dbReference type="NCBI Taxonomy" id="93759"/>
    <lineage>
        <taxon>Eukaryota</taxon>
        <taxon>Viridiplantae</taxon>
        <taxon>Streptophyta</taxon>
        <taxon>Embryophyta</taxon>
        <taxon>Tracheophyta</taxon>
        <taxon>Spermatophyta</taxon>
        <taxon>Magnoliopsida</taxon>
        <taxon>eudicotyledons</taxon>
        <taxon>Gunneridae</taxon>
        <taxon>Pentapetalae</taxon>
        <taxon>rosids</taxon>
        <taxon>malvids</taxon>
        <taxon>Malvales</taxon>
        <taxon>Malvaceae</taxon>
        <taxon>Grewioideae</taxon>
        <taxon>Apeibeae</taxon>
        <taxon>Corchorus</taxon>
    </lineage>
</organism>
<dbReference type="EMBL" id="AWUE01015433">
    <property type="protein sequence ID" value="OMO97586.1"/>
    <property type="molecule type" value="Genomic_DNA"/>
</dbReference>
<accession>A0A1R3JRW1</accession>
<dbReference type="AlphaFoldDB" id="A0A1R3JRW1"/>
<keyword evidence="2" id="KW-1185">Reference proteome</keyword>
<evidence type="ECO:0000313" key="2">
    <source>
        <dbReference type="Proteomes" id="UP000187203"/>
    </source>
</evidence>
<proteinExistence type="predicted"/>
<protein>
    <submittedName>
        <fullName evidence="1">Uncharacterized protein</fullName>
    </submittedName>
</protein>
<name>A0A1R3JRW1_9ROSI</name>
<sequence>MAKYLRSWMSSQATAALNAMHRREAPQSTAV</sequence>
<reference evidence="2" key="1">
    <citation type="submission" date="2013-09" db="EMBL/GenBank/DDBJ databases">
        <title>Corchorus olitorius genome sequencing.</title>
        <authorList>
            <person name="Alam M."/>
            <person name="Haque M.S."/>
            <person name="Islam M.S."/>
            <person name="Emdad E.M."/>
            <person name="Islam M.M."/>
            <person name="Ahmed B."/>
            <person name="Halim A."/>
            <person name="Hossen Q.M.M."/>
            <person name="Hossain M.Z."/>
            <person name="Ahmed R."/>
            <person name="Khan M.M."/>
            <person name="Islam R."/>
            <person name="Rashid M.M."/>
            <person name="Khan S.A."/>
            <person name="Rahman M.S."/>
            <person name="Alam M."/>
            <person name="Yahiya A.S."/>
            <person name="Khan M.S."/>
            <person name="Azam M.S."/>
            <person name="Haque T."/>
            <person name="Lashkar M.Z.H."/>
            <person name="Akhand A.I."/>
            <person name="Morshed G."/>
            <person name="Roy S."/>
            <person name="Uddin K.S."/>
            <person name="Rabeya T."/>
            <person name="Hossain A.S."/>
            <person name="Chowdhury A."/>
            <person name="Snigdha A.R."/>
            <person name="Mortoza M.S."/>
            <person name="Matin S.A."/>
            <person name="Hoque S.M.E."/>
            <person name="Islam M.K."/>
            <person name="Roy D.K."/>
            <person name="Haider R."/>
            <person name="Moosa M.M."/>
            <person name="Elias S.M."/>
            <person name="Hasan A.M."/>
            <person name="Jahan S."/>
            <person name="Shafiuddin M."/>
            <person name="Mahmood N."/>
            <person name="Shommy N.S."/>
        </authorList>
    </citation>
    <scope>NUCLEOTIDE SEQUENCE [LARGE SCALE GENOMIC DNA]</scope>
    <source>
        <strain evidence="2">cv. O-4</strain>
    </source>
</reference>
<comment type="caution">
    <text evidence="1">The sequence shown here is derived from an EMBL/GenBank/DDBJ whole genome shotgun (WGS) entry which is preliminary data.</text>
</comment>